<dbReference type="Gene3D" id="1.50.10.10">
    <property type="match status" value="1"/>
</dbReference>
<keyword evidence="3 8" id="KW-0378">Hydrolase</keyword>
<keyword evidence="6 8" id="KW-0326">Glycosidase</keyword>
<feature type="active site" evidence="9">
    <location>
        <position position="896"/>
    </location>
</feature>
<name>A0AAW1PD38_9CHLO</name>
<keyword evidence="5 8" id="KW-0119">Carbohydrate metabolism</keyword>
<feature type="active site" evidence="9">
    <location>
        <position position="887"/>
    </location>
</feature>
<keyword evidence="7 8" id="KW-0624">Polysaccharide degradation</keyword>
<proteinExistence type="inferred from homology"/>
<dbReference type="PROSITE" id="PS00698">
    <property type="entry name" value="GH9_3"/>
    <property type="match status" value="1"/>
</dbReference>
<sequence>MGSQGPAPGRTWHQRQDLLRLSVAERGERAGPDLTSGAAAQEFVTKPGHGKLLVDDALFPVAYGTNVNEAYIAKFNLTSRSRITDFRFNSSNSAAPSLADCPGTHSTVYSSVNHHAYFECVNGGTLEWDAKADQVVHFFPNVTGYLSATPADDKILSTDGDASLVQRAGPARQWAAEPVYYSNTTFTEPAEDYQLFWPLYRDTNIKAPLTAGGSQTPLGQPGCAPLTLATASDGKVLTPHCGACAPGVNSRDARQWNASLAGFGVTSLSAAEKAAAAGTDAVASLLSAGSQATPVNAGFTANACAYNGEGNRAADRGGPYIVTVADFPQPSIYVVDAAAPKGPALYGKGYVGTGLDPKKLVWVPAPNCMSRGQRTSAQQYADVKALLGRNGGAETEAGNQLITNNATGLIVQVTPYGNITAIYDPNSAQYQARAKAALFNHTLPLPTNDTKPITLTPLTNTTRQRLPGAGTIESGDPYDYGDVLGMAWMFYETQRSGVLPSTNRISWREDSALNDAAPDGTPLVGGSYDAGDNLILNFPAAFATLLLAWGVLAFPDGYAAAGQMNAALDGIRWHTDFYMKCHYKETRFVVMIGDPNTDHSYWIPPENMVEARPAFEVGDNIPGSEVFGITAAALAAAAQVFRSSDPAYAIQLIAHARDMYALGQAYPGKYSDGIKEAFVYPSSGYYDDLAMAAAWLYAYTGEQQFLDDAQMWFAKVGYAGTTFSWDDKSAGVALMLSMLLTGGANAPFVSQMEGFATAWEIGQYGVSITPKGLSFASEWGSLRYASNAAFLTAIYAKSIQGSNPSGAIQHACWARKTMGYILGDTGRSFVVGYGNNPPTHVHHRAASCPGPRLDCGFDYFNAATPNPHVLNGALVGGPSDAWDTYADARNNYQSNEVAMDYNAGFTGVLAFLAGVAVPGGDSQAACAGQG</sequence>
<evidence type="ECO:0000256" key="6">
    <source>
        <dbReference type="ARBA" id="ARBA00023295"/>
    </source>
</evidence>
<dbReference type="PROSITE" id="PS00592">
    <property type="entry name" value="GH9_2"/>
    <property type="match status" value="1"/>
</dbReference>
<evidence type="ECO:0000313" key="12">
    <source>
        <dbReference type="EMBL" id="KAK9807813.1"/>
    </source>
</evidence>
<accession>A0AAW1PD38</accession>
<evidence type="ECO:0000256" key="8">
    <source>
        <dbReference type="PROSITE-ProRule" id="PRU10059"/>
    </source>
</evidence>
<reference evidence="12 13" key="1">
    <citation type="journal article" date="2024" name="Nat. Commun.">
        <title>Phylogenomics reveals the evolutionary origins of lichenization in chlorophyte algae.</title>
        <authorList>
            <person name="Puginier C."/>
            <person name="Libourel C."/>
            <person name="Otte J."/>
            <person name="Skaloud P."/>
            <person name="Haon M."/>
            <person name="Grisel S."/>
            <person name="Petersen M."/>
            <person name="Berrin J.G."/>
            <person name="Delaux P.M."/>
            <person name="Dal Grande F."/>
            <person name="Keller J."/>
        </authorList>
    </citation>
    <scope>NUCLEOTIDE SEQUENCE [LARGE SCALE GENOMIC DNA]</scope>
    <source>
        <strain evidence="12 13">SAG 2043</strain>
    </source>
</reference>
<dbReference type="InterPro" id="IPR033126">
    <property type="entry name" value="Glyco_hydro_9_Asp/Glu_AS"/>
</dbReference>
<evidence type="ECO:0000256" key="1">
    <source>
        <dbReference type="ARBA" id="ARBA00000966"/>
    </source>
</evidence>
<dbReference type="Pfam" id="PF00759">
    <property type="entry name" value="Glyco_hydro_9"/>
    <property type="match status" value="1"/>
</dbReference>
<dbReference type="InterPro" id="IPR018221">
    <property type="entry name" value="Glyco_hydro_9_His_AS"/>
</dbReference>
<comment type="similarity">
    <text evidence="2 8 10">Belongs to the glycosyl hydrolase 9 (cellulase E) family.</text>
</comment>
<dbReference type="SUPFAM" id="SSF48208">
    <property type="entry name" value="Six-hairpin glycosidases"/>
    <property type="match status" value="1"/>
</dbReference>
<evidence type="ECO:0000313" key="13">
    <source>
        <dbReference type="Proteomes" id="UP001489004"/>
    </source>
</evidence>
<evidence type="ECO:0000256" key="7">
    <source>
        <dbReference type="ARBA" id="ARBA00023326"/>
    </source>
</evidence>
<protein>
    <recommendedName>
        <fullName evidence="10">Endoglucanase</fullName>
        <ecNumber evidence="10">3.2.1.4</ecNumber>
    </recommendedName>
</protein>
<feature type="domain" description="Glycoside hydrolase family 9" evidence="11">
    <location>
        <begin position="480"/>
        <end position="909"/>
    </location>
</feature>
<feature type="active site" evidence="8">
    <location>
        <position position="842"/>
    </location>
</feature>
<dbReference type="GO" id="GO:0030245">
    <property type="term" value="P:cellulose catabolic process"/>
    <property type="evidence" value="ECO:0007669"/>
    <property type="project" value="UniProtKB-KW"/>
</dbReference>
<dbReference type="GO" id="GO:0008810">
    <property type="term" value="F:cellulase activity"/>
    <property type="evidence" value="ECO:0007669"/>
    <property type="project" value="UniProtKB-EC"/>
</dbReference>
<dbReference type="EMBL" id="JALJOR010000012">
    <property type="protein sequence ID" value="KAK9807813.1"/>
    <property type="molecule type" value="Genomic_DNA"/>
</dbReference>
<keyword evidence="13" id="KW-1185">Reference proteome</keyword>
<evidence type="ECO:0000256" key="2">
    <source>
        <dbReference type="ARBA" id="ARBA00007072"/>
    </source>
</evidence>
<organism evidence="12 13">
    <name type="scientific">[Myrmecia] bisecta</name>
    <dbReference type="NCBI Taxonomy" id="41462"/>
    <lineage>
        <taxon>Eukaryota</taxon>
        <taxon>Viridiplantae</taxon>
        <taxon>Chlorophyta</taxon>
        <taxon>core chlorophytes</taxon>
        <taxon>Trebouxiophyceae</taxon>
        <taxon>Trebouxiales</taxon>
        <taxon>Trebouxiaceae</taxon>
        <taxon>Myrmecia</taxon>
    </lineage>
</organism>
<dbReference type="InterPro" id="IPR012341">
    <property type="entry name" value="6hp_glycosidase-like_sf"/>
</dbReference>
<comment type="caution">
    <text evidence="12">The sequence shown here is derived from an EMBL/GenBank/DDBJ whole genome shotgun (WGS) entry which is preliminary data.</text>
</comment>
<evidence type="ECO:0000256" key="3">
    <source>
        <dbReference type="ARBA" id="ARBA00022801"/>
    </source>
</evidence>
<evidence type="ECO:0000256" key="9">
    <source>
        <dbReference type="PROSITE-ProRule" id="PRU10060"/>
    </source>
</evidence>
<evidence type="ECO:0000256" key="4">
    <source>
        <dbReference type="ARBA" id="ARBA00023001"/>
    </source>
</evidence>
<keyword evidence="4 10" id="KW-0136">Cellulose degradation</keyword>
<dbReference type="EC" id="3.2.1.4" evidence="10"/>
<dbReference type="InterPro" id="IPR008928">
    <property type="entry name" value="6-hairpin_glycosidase_sf"/>
</dbReference>
<gene>
    <name evidence="12" type="ORF">WJX72_010109</name>
</gene>
<dbReference type="PANTHER" id="PTHR22298">
    <property type="entry name" value="ENDO-1,4-BETA-GLUCANASE"/>
    <property type="match status" value="1"/>
</dbReference>
<dbReference type="InterPro" id="IPR001701">
    <property type="entry name" value="Glyco_hydro_9"/>
</dbReference>
<evidence type="ECO:0000256" key="5">
    <source>
        <dbReference type="ARBA" id="ARBA00023277"/>
    </source>
</evidence>
<dbReference type="AlphaFoldDB" id="A0AAW1PD38"/>
<dbReference type="Proteomes" id="UP001489004">
    <property type="component" value="Unassembled WGS sequence"/>
</dbReference>
<evidence type="ECO:0000256" key="10">
    <source>
        <dbReference type="RuleBase" id="RU361166"/>
    </source>
</evidence>
<comment type="catalytic activity">
    <reaction evidence="1 10">
        <text>Endohydrolysis of (1-&gt;4)-beta-D-glucosidic linkages in cellulose, lichenin and cereal beta-D-glucans.</text>
        <dbReference type="EC" id="3.2.1.4"/>
    </reaction>
</comment>
<evidence type="ECO:0000259" key="11">
    <source>
        <dbReference type="Pfam" id="PF00759"/>
    </source>
</evidence>